<dbReference type="InterPro" id="IPR038475">
    <property type="entry name" value="RecG_C_sf"/>
</dbReference>
<evidence type="ECO:0000313" key="1">
    <source>
        <dbReference type="EMBL" id="MBP3192053.1"/>
    </source>
</evidence>
<keyword evidence="2" id="KW-1185">Reference proteome</keyword>
<comment type="caution">
    <text evidence="1">The sequence shown here is derived from an EMBL/GenBank/DDBJ whole genome shotgun (WGS) entry which is preliminary data.</text>
</comment>
<evidence type="ECO:0000313" key="2">
    <source>
        <dbReference type="Proteomes" id="UP000673975"/>
    </source>
</evidence>
<dbReference type="Gene3D" id="3.30.565.60">
    <property type="match status" value="1"/>
</dbReference>
<proteinExistence type="predicted"/>
<accession>A0A8J7S867</accession>
<dbReference type="AlphaFoldDB" id="A0A8J7S867"/>
<gene>
    <name evidence="1" type="ORF">NATSA_05200</name>
</gene>
<dbReference type="EMBL" id="JAFIDN010000003">
    <property type="protein sequence ID" value="MBP3192053.1"/>
    <property type="molecule type" value="Genomic_DNA"/>
</dbReference>
<organism evidence="1 2">
    <name type="scientific">Natronogracilivirga saccharolytica</name>
    <dbReference type="NCBI Taxonomy" id="2812953"/>
    <lineage>
        <taxon>Bacteria</taxon>
        <taxon>Pseudomonadati</taxon>
        <taxon>Balneolota</taxon>
        <taxon>Balneolia</taxon>
        <taxon>Balneolales</taxon>
        <taxon>Cyclonatronaceae</taxon>
        <taxon>Natronogracilivirga</taxon>
    </lineage>
</organism>
<dbReference type="Proteomes" id="UP000673975">
    <property type="component" value="Unassembled WGS sequence"/>
</dbReference>
<sequence length="85" mass="9981">MELRPPEAHRYVNFPYDALEEALANAVYHKSYEEPKPIEVQIWPHQIEILSFPGPVPPVDAQILAENRRIVARDYRNRRVGDFLK</sequence>
<protein>
    <recommendedName>
        <fullName evidence="3">ATP-dependent DNA helicase RecG C-terminal domain-containing protein</fullName>
    </recommendedName>
</protein>
<dbReference type="RefSeq" id="WP_210510949.1">
    <property type="nucleotide sequence ID" value="NZ_JAFIDN010000003.1"/>
</dbReference>
<evidence type="ECO:0008006" key="3">
    <source>
        <dbReference type="Google" id="ProtNLM"/>
    </source>
</evidence>
<reference evidence="1" key="1">
    <citation type="submission" date="2021-02" db="EMBL/GenBank/DDBJ databases">
        <title>Natronogracilivirga saccharolytica gen. nov. sp. nov. a new anaerobic, haloalkiliphilic carbohydrate-fermenting bacterium from soda lake and proposing of Cyclonatronumiaceae fam. nov. in the phylum Balneolaeota.</title>
        <authorList>
            <person name="Zhilina T.N."/>
            <person name="Sorokin D.Y."/>
            <person name="Zavarzina D.G."/>
            <person name="Toshchakov S.V."/>
            <person name="Kublanov I.V."/>
        </authorList>
    </citation>
    <scope>NUCLEOTIDE SEQUENCE</scope>
    <source>
        <strain evidence="1">Z-1702</strain>
    </source>
</reference>
<name>A0A8J7S867_9BACT</name>